<evidence type="ECO:0000256" key="1">
    <source>
        <dbReference type="SAM" id="MobiDB-lite"/>
    </source>
</evidence>
<dbReference type="HOGENOM" id="CLU_198540_0_0_1"/>
<dbReference type="Proteomes" id="UP000002051">
    <property type="component" value="Chromosome 8"/>
</dbReference>
<dbReference type="EMBL" id="PSQE01000008">
    <property type="protein sequence ID" value="RHN39906.1"/>
    <property type="molecule type" value="Genomic_DNA"/>
</dbReference>
<dbReference type="OrthoDB" id="1635687at2759"/>
<dbReference type="KEGG" id="mtr:25500890"/>
<organism evidence="2 5">
    <name type="scientific">Medicago truncatula</name>
    <name type="common">Barrel medic</name>
    <name type="synonym">Medicago tribuloides</name>
    <dbReference type="NCBI Taxonomy" id="3880"/>
    <lineage>
        <taxon>Eukaryota</taxon>
        <taxon>Viridiplantae</taxon>
        <taxon>Streptophyta</taxon>
        <taxon>Embryophyta</taxon>
        <taxon>Tracheophyta</taxon>
        <taxon>Spermatophyta</taxon>
        <taxon>Magnoliopsida</taxon>
        <taxon>eudicotyledons</taxon>
        <taxon>Gunneridae</taxon>
        <taxon>Pentapetalae</taxon>
        <taxon>rosids</taxon>
        <taxon>fabids</taxon>
        <taxon>Fabales</taxon>
        <taxon>Fabaceae</taxon>
        <taxon>Papilionoideae</taxon>
        <taxon>50 kb inversion clade</taxon>
        <taxon>NPAAA clade</taxon>
        <taxon>Hologalegina</taxon>
        <taxon>IRL clade</taxon>
        <taxon>Trifolieae</taxon>
        <taxon>Medicago</taxon>
    </lineage>
</organism>
<evidence type="ECO:0000313" key="5">
    <source>
        <dbReference type="Proteomes" id="UP000002051"/>
    </source>
</evidence>
<proteinExistence type="predicted"/>
<reference evidence="4" key="3">
    <citation type="submission" date="2015-04" db="UniProtKB">
        <authorList>
            <consortium name="EnsemblPlants"/>
        </authorList>
    </citation>
    <scope>IDENTIFICATION</scope>
    <source>
        <strain evidence="4">cv. Jemalong A17</strain>
    </source>
</reference>
<dbReference type="STRING" id="3880.A0A072TN25"/>
<dbReference type="EnsemblPlants" id="KEH18869">
    <property type="protein sequence ID" value="KEH18869"/>
    <property type="gene ID" value="MTR_8g031010"/>
</dbReference>
<keyword evidence="5" id="KW-1185">Reference proteome</keyword>
<feature type="compositionally biased region" description="Basic and acidic residues" evidence="1">
    <location>
        <begin position="62"/>
        <end position="79"/>
    </location>
</feature>
<dbReference type="Gramene" id="rna45990">
    <property type="protein sequence ID" value="RHN39906.1"/>
    <property type="gene ID" value="gene45990"/>
</dbReference>
<dbReference type="EMBL" id="CM001224">
    <property type="protein sequence ID" value="KEH18869.1"/>
    <property type="molecule type" value="Genomic_DNA"/>
</dbReference>
<name>A0A072TN25_MEDTR</name>
<protein>
    <submittedName>
        <fullName evidence="2 4">Uncharacterized protein</fullName>
    </submittedName>
</protein>
<reference evidence="2 5" key="2">
    <citation type="journal article" date="2014" name="BMC Genomics">
        <title>An improved genome release (version Mt4.0) for the model legume Medicago truncatula.</title>
        <authorList>
            <person name="Tang H."/>
            <person name="Krishnakumar V."/>
            <person name="Bidwell S."/>
            <person name="Rosen B."/>
            <person name="Chan A."/>
            <person name="Zhou S."/>
            <person name="Gentzbittel L."/>
            <person name="Childs K.L."/>
            <person name="Yandell M."/>
            <person name="Gundlach H."/>
            <person name="Mayer K.F."/>
            <person name="Schwartz D.C."/>
            <person name="Town C.D."/>
        </authorList>
    </citation>
    <scope>GENOME REANNOTATION</scope>
    <source>
        <strain evidence="2">A17</strain>
        <strain evidence="4 5">cv. Jemalong A17</strain>
    </source>
</reference>
<accession>A0A072TN25</accession>
<evidence type="ECO:0000313" key="4">
    <source>
        <dbReference type="EnsemblPlants" id="KEH18869"/>
    </source>
</evidence>
<gene>
    <name evidence="4" type="primary">25500890</name>
    <name evidence="2" type="ordered locus">MTR_8g031010</name>
    <name evidence="3" type="ORF">MtrunA17_Chr8g0349021</name>
</gene>
<reference evidence="2 5" key="1">
    <citation type="journal article" date="2011" name="Nature">
        <title>The Medicago genome provides insight into the evolution of rhizobial symbioses.</title>
        <authorList>
            <person name="Young N.D."/>
            <person name="Debelle F."/>
            <person name="Oldroyd G.E."/>
            <person name="Geurts R."/>
            <person name="Cannon S.B."/>
            <person name="Udvardi M.K."/>
            <person name="Benedito V.A."/>
            <person name="Mayer K.F."/>
            <person name="Gouzy J."/>
            <person name="Schoof H."/>
            <person name="Van de Peer Y."/>
            <person name="Proost S."/>
            <person name="Cook D.R."/>
            <person name="Meyers B.C."/>
            <person name="Spannagl M."/>
            <person name="Cheung F."/>
            <person name="De Mita S."/>
            <person name="Krishnakumar V."/>
            <person name="Gundlach H."/>
            <person name="Zhou S."/>
            <person name="Mudge J."/>
            <person name="Bharti A.K."/>
            <person name="Murray J.D."/>
            <person name="Naoumkina M.A."/>
            <person name="Rosen B."/>
            <person name="Silverstein K.A."/>
            <person name="Tang H."/>
            <person name="Rombauts S."/>
            <person name="Zhao P.X."/>
            <person name="Zhou P."/>
            <person name="Barbe V."/>
            <person name="Bardou P."/>
            <person name="Bechner M."/>
            <person name="Bellec A."/>
            <person name="Berger A."/>
            <person name="Berges H."/>
            <person name="Bidwell S."/>
            <person name="Bisseling T."/>
            <person name="Choisne N."/>
            <person name="Couloux A."/>
            <person name="Denny R."/>
            <person name="Deshpande S."/>
            <person name="Dai X."/>
            <person name="Doyle J.J."/>
            <person name="Dudez A.M."/>
            <person name="Farmer A.D."/>
            <person name="Fouteau S."/>
            <person name="Franken C."/>
            <person name="Gibelin C."/>
            <person name="Gish J."/>
            <person name="Goldstein S."/>
            <person name="Gonzalez A.J."/>
            <person name="Green P.J."/>
            <person name="Hallab A."/>
            <person name="Hartog M."/>
            <person name="Hua A."/>
            <person name="Humphray S.J."/>
            <person name="Jeong D.H."/>
            <person name="Jing Y."/>
            <person name="Jocker A."/>
            <person name="Kenton S.M."/>
            <person name="Kim D.J."/>
            <person name="Klee K."/>
            <person name="Lai H."/>
            <person name="Lang C."/>
            <person name="Lin S."/>
            <person name="Macmil S.L."/>
            <person name="Magdelenat G."/>
            <person name="Matthews L."/>
            <person name="McCorrison J."/>
            <person name="Monaghan E.L."/>
            <person name="Mun J.H."/>
            <person name="Najar F.Z."/>
            <person name="Nicholson C."/>
            <person name="Noirot C."/>
            <person name="O'Bleness M."/>
            <person name="Paule C.R."/>
            <person name="Poulain J."/>
            <person name="Prion F."/>
            <person name="Qin B."/>
            <person name="Qu C."/>
            <person name="Retzel E.F."/>
            <person name="Riddle C."/>
            <person name="Sallet E."/>
            <person name="Samain S."/>
            <person name="Samson N."/>
            <person name="Sanders I."/>
            <person name="Saurat O."/>
            <person name="Scarpelli C."/>
            <person name="Schiex T."/>
            <person name="Segurens B."/>
            <person name="Severin A.J."/>
            <person name="Sherrier D.J."/>
            <person name="Shi R."/>
            <person name="Sims S."/>
            <person name="Singer S.R."/>
            <person name="Sinharoy S."/>
            <person name="Sterck L."/>
            <person name="Viollet A."/>
            <person name="Wang B.B."/>
            <person name="Wang K."/>
            <person name="Wang M."/>
            <person name="Wang X."/>
            <person name="Warfsmann J."/>
            <person name="Weissenbach J."/>
            <person name="White D.D."/>
            <person name="White J.D."/>
            <person name="Wiley G.B."/>
            <person name="Wincker P."/>
            <person name="Xing Y."/>
            <person name="Yang L."/>
            <person name="Yao Z."/>
            <person name="Ying F."/>
            <person name="Zhai J."/>
            <person name="Zhou L."/>
            <person name="Zuber A."/>
            <person name="Denarie J."/>
            <person name="Dixon R.A."/>
            <person name="May G.D."/>
            <person name="Schwartz D.C."/>
            <person name="Rogers J."/>
            <person name="Quetier F."/>
            <person name="Town C.D."/>
            <person name="Roe B.A."/>
        </authorList>
    </citation>
    <scope>NUCLEOTIDE SEQUENCE [LARGE SCALE GENOMIC DNA]</scope>
    <source>
        <strain evidence="2">A17</strain>
        <strain evidence="4 5">cv. Jemalong A17</strain>
    </source>
</reference>
<dbReference type="PANTHER" id="PTHR37696">
    <property type="entry name" value="ADENYLOSUCCINATE SYNTHETASE-RELATED"/>
    <property type="match status" value="1"/>
</dbReference>
<evidence type="ECO:0000313" key="3">
    <source>
        <dbReference type="EMBL" id="RHN39906.1"/>
    </source>
</evidence>
<sequence length="79" mass="8784">MSLMNPKTDKFVKRLTIVATITASYFLLTADYGPKPNALDPIKKQLLSAQSTVKEFFLGSKSESEEKHIGKSDSNKDHP</sequence>
<evidence type="ECO:0000313" key="2">
    <source>
        <dbReference type="EMBL" id="KEH18869.1"/>
    </source>
</evidence>
<reference evidence="3" key="4">
    <citation type="journal article" date="2018" name="Nat. Plants">
        <title>Whole-genome landscape of Medicago truncatula symbiotic genes.</title>
        <authorList>
            <person name="Pecrix Y."/>
            <person name="Gamas P."/>
            <person name="Carrere S."/>
        </authorList>
    </citation>
    <scope>NUCLEOTIDE SEQUENCE</scope>
    <source>
        <tissue evidence="3">Leaves</tissue>
    </source>
</reference>
<dbReference type="AlphaFoldDB" id="A0A072TN25"/>
<dbReference type="Proteomes" id="UP000265566">
    <property type="component" value="Chromosome 8"/>
</dbReference>
<feature type="region of interest" description="Disordered" evidence="1">
    <location>
        <begin position="58"/>
        <end position="79"/>
    </location>
</feature>
<dbReference type="PANTHER" id="PTHR37696:SF1">
    <property type="entry name" value="ADENYLOSUCCINATE SYNTHETASE-RELATED"/>
    <property type="match status" value="1"/>
</dbReference>